<keyword evidence="2" id="KW-1185">Reference proteome</keyword>
<name>C4XNE5_SOLM1</name>
<sequence length="129" mass="13210">MDLSSLTDLALSALVAAQSGATAAITDVATKLGKAGVEKVCALVKDRFAKDGEGATKALATLENNPTDAVAQKAVRRRLEGLLDEDRDFAADIKAVIGTVSIDKSQHQTATAGDNSTVIQIQGSGKTVG</sequence>
<dbReference type="KEGG" id="dma:DMR_14290"/>
<dbReference type="HOGENOM" id="CLU_1945278_0_0_7"/>
<organism evidence="1 2">
    <name type="scientific">Solidesulfovibrio magneticus (strain ATCC 700980 / DSM 13731 / RS-1)</name>
    <name type="common">Desulfovibrio magneticus</name>
    <dbReference type="NCBI Taxonomy" id="573370"/>
    <lineage>
        <taxon>Bacteria</taxon>
        <taxon>Pseudomonadati</taxon>
        <taxon>Thermodesulfobacteriota</taxon>
        <taxon>Desulfovibrionia</taxon>
        <taxon>Desulfovibrionales</taxon>
        <taxon>Desulfovibrionaceae</taxon>
        <taxon>Solidesulfovibrio</taxon>
    </lineage>
</organism>
<proteinExistence type="predicted"/>
<gene>
    <name evidence="1" type="ordered locus">DMR_14290</name>
</gene>
<dbReference type="Proteomes" id="UP000009071">
    <property type="component" value="Chromosome"/>
</dbReference>
<accession>C4XNE5</accession>
<reference evidence="1 2" key="1">
    <citation type="journal article" date="2009" name="Genome Res.">
        <title>Whole genome sequence of Desulfovibrio magneticus strain RS-1 revealed common gene clusters in magnetotactic bacteria.</title>
        <authorList>
            <person name="Nakazawa H."/>
            <person name="Arakaki A."/>
            <person name="Narita-Yamada S."/>
            <person name="Yashiro I."/>
            <person name="Jinno K."/>
            <person name="Aoki N."/>
            <person name="Tsuruyama A."/>
            <person name="Okamura Y."/>
            <person name="Tanikawa S."/>
            <person name="Fujita N."/>
            <person name="Takeyama H."/>
            <person name="Matsunaga T."/>
        </authorList>
    </citation>
    <scope>NUCLEOTIDE SEQUENCE [LARGE SCALE GENOMIC DNA]</scope>
    <source>
        <strain evidence="2">ATCC 700980 / DSM 13731 / RS-1</strain>
    </source>
</reference>
<evidence type="ECO:0000313" key="2">
    <source>
        <dbReference type="Proteomes" id="UP000009071"/>
    </source>
</evidence>
<dbReference type="OrthoDB" id="9901988at2"/>
<dbReference type="RefSeq" id="WP_015860130.1">
    <property type="nucleotide sequence ID" value="NC_012796.1"/>
</dbReference>
<evidence type="ECO:0000313" key="1">
    <source>
        <dbReference type="EMBL" id="BAH74920.1"/>
    </source>
</evidence>
<dbReference type="AlphaFoldDB" id="C4XNE5"/>
<dbReference type="EMBL" id="AP010904">
    <property type="protein sequence ID" value="BAH74920.1"/>
    <property type="molecule type" value="Genomic_DNA"/>
</dbReference>
<protein>
    <submittedName>
        <fullName evidence="1">Uncharacterized protein</fullName>
    </submittedName>
</protein>